<keyword evidence="1" id="KW-0472">Membrane</keyword>
<keyword evidence="1" id="KW-1133">Transmembrane helix</keyword>
<feature type="transmembrane region" description="Helical" evidence="1">
    <location>
        <begin position="30"/>
        <end position="45"/>
    </location>
</feature>
<dbReference type="EMBL" id="CCNB01000011">
    <property type="protein sequence ID" value="CDX34692.1"/>
    <property type="molecule type" value="Genomic_DNA"/>
</dbReference>
<proteinExistence type="predicted"/>
<dbReference type="AlphaFoldDB" id="A0A090ET34"/>
<protein>
    <submittedName>
        <fullName evidence="2">Uncharacterized protein</fullName>
    </submittedName>
</protein>
<keyword evidence="1" id="KW-0812">Transmembrane</keyword>
<evidence type="ECO:0000256" key="1">
    <source>
        <dbReference type="SAM" id="Phobius"/>
    </source>
</evidence>
<sequence>MGDFIGSVVPLAVFFGGAQVVNVCEFGSRYPLSAVFVAVCFYALYRSMLQIALQLNEANKRLWYLANPGRPGEDNPFQ</sequence>
<reference evidence="2 3" key="1">
    <citation type="submission" date="2014-08" db="EMBL/GenBank/DDBJ databases">
        <authorList>
            <person name="Moulin Lionel"/>
        </authorList>
    </citation>
    <scope>NUCLEOTIDE SEQUENCE [LARGE SCALE GENOMIC DNA]</scope>
</reference>
<dbReference type="Proteomes" id="UP000046373">
    <property type="component" value="Unassembled WGS sequence"/>
</dbReference>
<organism evidence="2 3">
    <name type="scientific">Mesorhizobium plurifarium</name>
    <dbReference type="NCBI Taxonomy" id="69974"/>
    <lineage>
        <taxon>Bacteria</taxon>
        <taxon>Pseudomonadati</taxon>
        <taxon>Pseudomonadota</taxon>
        <taxon>Alphaproteobacteria</taxon>
        <taxon>Hyphomicrobiales</taxon>
        <taxon>Phyllobacteriaceae</taxon>
        <taxon>Mesorhizobium</taxon>
    </lineage>
</organism>
<evidence type="ECO:0000313" key="2">
    <source>
        <dbReference type="EMBL" id="CDX34692.1"/>
    </source>
</evidence>
<gene>
    <name evidence="2" type="ORF">MPLDJ20_190103</name>
</gene>
<accession>A0A090ET34</accession>
<name>A0A090ET34_MESPL</name>
<evidence type="ECO:0000313" key="3">
    <source>
        <dbReference type="Proteomes" id="UP000046373"/>
    </source>
</evidence>